<name>C6SYS8_SOYBN</name>
<evidence type="ECO:0000313" key="2">
    <source>
        <dbReference type="EMBL" id="ACU14401.1"/>
    </source>
</evidence>
<sequence>MSILTIYSSILSTSLEGARVTRRRRLATSHKELKGKWDINVEVEKLQFKSGAKTHRSFNLNKPLKHGAALVRNRVTQTNVNQPSKKIHTGAKFERVNGARSLRRRLWWWAWSVPSLPWCGWWVNNWNWRENTWGLHYWWKNNGRNINGRDGDWWLNNGCFGCLWCFTRLVLFGGFATVATTENGSGGREKDHAEEEVSIDL</sequence>
<evidence type="ECO:0000256" key="1">
    <source>
        <dbReference type="SAM" id="MobiDB-lite"/>
    </source>
</evidence>
<dbReference type="EMBL" id="BT090326">
    <property type="protein sequence ID" value="ACU14401.1"/>
    <property type="molecule type" value="mRNA"/>
</dbReference>
<reference evidence="2" key="1">
    <citation type="submission" date="2009-08" db="EMBL/GenBank/DDBJ databases">
        <authorList>
            <person name="Cheung F."/>
            <person name="Xiao Y."/>
            <person name="Chan A."/>
            <person name="Moskal W."/>
            <person name="Town C.D."/>
        </authorList>
    </citation>
    <scope>NUCLEOTIDE SEQUENCE</scope>
</reference>
<feature type="region of interest" description="Disordered" evidence="1">
    <location>
        <begin position="182"/>
        <end position="201"/>
    </location>
</feature>
<proteinExistence type="evidence at transcript level"/>
<protein>
    <submittedName>
        <fullName evidence="2">Uncharacterized protein</fullName>
    </submittedName>
</protein>
<organism evidence="2">
    <name type="scientific">Glycine max</name>
    <name type="common">Soybean</name>
    <name type="synonym">Glycine hispida</name>
    <dbReference type="NCBI Taxonomy" id="3847"/>
    <lineage>
        <taxon>Eukaryota</taxon>
        <taxon>Viridiplantae</taxon>
        <taxon>Streptophyta</taxon>
        <taxon>Embryophyta</taxon>
        <taxon>Tracheophyta</taxon>
        <taxon>Spermatophyta</taxon>
        <taxon>Magnoliopsida</taxon>
        <taxon>eudicotyledons</taxon>
        <taxon>Gunneridae</taxon>
        <taxon>Pentapetalae</taxon>
        <taxon>rosids</taxon>
        <taxon>fabids</taxon>
        <taxon>Fabales</taxon>
        <taxon>Fabaceae</taxon>
        <taxon>Papilionoideae</taxon>
        <taxon>50 kb inversion clade</taxon>
        <taxon>NPAAA clade</taxon>
        <taxon>indigoferoid/millettioid clade</taxon>
        <taxon>Phaseoleae</taxon>
        <taxon>Glycine</taxon>
        <taxon>Glycine subgen. Soja</taxon>
    </lineage>
</organism>
<accession>C6SYS8</accession>
<dbReference type="AlphaFoldDB" id="C6SYS8"/>